<feature type="transmembrane region" description="Helical" evidence="10">
    <location>
        <begin position="183"/>
        <end position="206"/>
    </location>
</feature>
<comment type="caution">
    <text evidence="11">The sequence shown here is derived from an EMBL/GenBank/DDBJ whole genome shotgun (WGS) entry which is preliminary data.</text>
</comment>
<feature type="transmembrane region" description="Helical" evidence="10">
    <location>
        <begin position="227"/>
        <end position="249"/>
    </location>
</feature>
<feature type="transmembrane region" description="Helical" evidence="10">
    <location>
        <begin position="127"/>
        <end position="144"/>
    </location>
</feature>
<keyword evidence="2" id="KW-0813">Transport</keyword>
<evidence type="ECO:0000256" key="1">
    <source>
        <dbReference type="ARBA" id="ARBA00004651"/>
    </source>
</evidence>
<dbReference type="EMBL" id="DXCK01000087">
    <property type="protein sequence ID" value="HIZ01827.1"/>
    <property type="molecule type" value="Genomic_DNA"/>
</dbReference>
<evidence type="ECO:0000256" key="3">
    <source>
        <dbReference type="ARBA" id="ARBA00022449"/>
    </source>
</evidence>
<dbReference type="GO" id="GO:0005886">
    <property type="term" value="C:plasma membrane"/>
    <property type="evidence" value="ECO:0007669"/>
    <property type="project" value="UniProtKB-SubCell"/>
</dbReference>
<feature type="transmembrane region" description="Helical" evidence="10">
    <location>
        <begin position="7"/>
        <end position="25"/>
    </location>
</feature>
<dbReference type="InterPro" id="IPR048279">
    <property type="entry name" value="MdtK-like"/>
</dbReference>
<comment type="subcellular location">
    <subcellularLocation>
        <location evidence="1">Cell membrane</location>
        <topology evidence="1">Multi-pass membrane protein</topology>
    </subcellularLocation>
</comment>
<evidence type="ECO:0000256" key="5">
    <source>
        <dbReference type="ARBA" id="ARBA00022692"/>
    </source>
</evidence>
<dbReference type="PIRSF" id="PIRSF006603">
    <property type="entry name" value="DinF"/>
    <property type="match status" value="1"/>
</dbReference>
<keyword evidence="6 10" id="KW-1133">Transmembrane helix</keyword>
<proteinExistence type="predicted"/>
<accession>A0A9D2A479</accession>
<feature type="transmembrane region" description="Helical" evidence="10">
    <location>
        <begin position="156"/>
        <end position="177"/>
    </location>
</feature>
<gene>
    <name evidence="11" type="ORF">H9819_06195</name>
</gene>
<feature type="transmembrane region" description="Helical" evidence="10">
    <location>
        <begin position="311"/>
        <end position="331"/>
    </location>
</feature>
<keyword evidence="7" id="KW-0406">Ion transport</keyword>
<feature type="transmembrane region" description="Helical" evidence="10">
    <location>
        <begin position="343"/>
        <end position="365"/>
    </location>
</feature>
<keyword evidence="3" id="KW-0050">Antiport</keyword>
<feature type="transmembrane region" description="Helical" evidence="10">
    <location>
        <begin position="402"/>
        <end position="424"/>
    </location>
</feature>
<evidence type="ECO:0000256" key="8">
    <source>
        <dbReference type="ARBA" id="ARBA00023136"/>
    </source>
</evidence>
<dbReference type="NCBIfam" id="TIGR00797">
    <property type="entry name" value="matE"/>
    <property type="match status" value="1"/>
</dbReference>
<evidence type="ECO:0000256" key="4">
    <source>
        <dbReference type="ARBA" id="ARBA00022475"/>
    </source>
</evidence>
<evidence type="ECO:0000256" key="9">
    <source>
        <dbReference type="ARBA" id="ARBA00031636"/>
    </source>
</evidence>
<evidence type="ECO:0000256" key="6">
    <source>
        <dbReference type="ARBA" id="ARBA00022989"/>
    </source>
</evidence>
<dbReference type="InterPro" id="IPR002528">
    <property type="entry name" value="MATE_fam"/>
</dbReference>
<dbReference type="PANTHER" id="PTHR43298">
    <property type="entry name" value="MULTIDRUG RESISTANCE PROTEIN NORM-RELATED"/>
    <property type="match status" value="1"/>
</dbReference>
<keyword evidence="4" id="KW-1003">Cell membrane</keyword>
<sequence>MNYTYKEIGLIAFPVMMSILIEQLINITDALFLGHVGDVELGASALAGIWFLAIYMLGFGFSLGLQVVIARRNGEQRYAETGKTFFQGLVFLSLLAVSLCLLSRLFSPRLLKFLISSDEVYHAVIRYLDWRIWGLLFSFPFLAMRSFLVGITRTKALNIAALTAVLVNIPLNGFFIFGLGLNISGAAIASTLAELCSLAVLAMYLLRHIDPRLYALRFSIDMSILKEVFRVSVWSMLQFFMSVVIWFLFFLAIERLGETELAVSNIVRSISALFSVIVNALASVTSSLVSNLIGANEPKSVFTLCHRIIRLGYLTGIPLIISALLFHPVIIGAYTDAPAIVQAAWPPLAVMLLNYFFALPGYVYLNAVTGTGATRTVFTFQVTTTIAYLFCLWQLSSWDVPLAAYWAVEYLFVILLGIQSVIYLKYKRY</sequence>
<dbReference type="PANTHER" id="PTHR43298:SF2">
    <property type="entry name" value="FMN_FAD EXPORTER YEEO-RELATED"/>
    <property type="match status" value="1"/>
</dbReference>
<evidence type="ECO:0000256" key="10">
    <source>
        <dbReference type="SAM" id="Phobius"/>
    </source>
</evidence>
<organism evidence="11 12">
    <name type="scientific">Candidatus Bacteroides merdipullorum</name>
    <dbReference type="NCBI Taxonomy" id="2838474"/>
    <lineage>
        <taxon>Bacteria</taxon>
        <taxon>Pseudomonadati</taxon>
        <taxon>Bacteroidota</taxon>
        <taxon>Bacteroidia</taxon>
        <taxon>Bacteroidales</taxon>
        <taxon>Bacteroidaceae</taxon>
        <taxon>Bacteroides</taxon>
    </lineage>
</organism>
<evidence type="ECO:0000256" key="7">
    <source>
        <dbReference type="ARBA" id="ARBA00023065"/>
    </source>
</evidence>
<dbReference type="GO" id="GO:0042910">
    <property type="term" value="F:xenobiotic transmembrane transporter activity"/>
    <property type="evidence" value="ECO:0007669"/>
    <property type="project" value="InterPro"/>
</dbReference>
<keyword evidence="8 10" id="KW-0472">Membrane</keyword>
<dbReference type="GO" id="GO:0015297">
    <property type="term" value="F:antiporter activity"/>
    <property type="evidence" value="ECO:0007669"/>
    <property type="project" value="UniProtKB-KW"/>
</dbReference>
<protein>
    <recommendedName>
        <fullName evidence="9">Multidrug-efflux transporter</fullName>
    </recommendedName>
</protein>
<feature type="transmembrane region" description="Helical" evidence="10">
    <location>
        <begin position="269"/>
        <end position="290"/>
    </location>
</feature>
<feature type="transmembrane region" description="Helical" evidence="10">
    <location>
        <begin position="89"/>
        <end position="107"/>
    </location>
</feature>
<evidence type="ECO:0000256" key="2">
    <source>
        <dbReference type="ARBA" id="ARBA00022448"/>
    </source>
</evidence>
<reference evidence="11" key="1">
    <citation type="journal article" date="2021" name="PeerJ">
        <title>Extensive microbial diversity within the chicken gut microbiome revealed by metagenomics and culture.</title>
        <authorList>
            <person name="Gilroy R."/>
            <person name="Ravi A."/>
            <person name="Getino M."/>
            <person name="Pursley I."/>
            <person name="Horton D.L."/>
            <person name="Alikhan N.F."/>
            <person name="Baker D."/>
            <person name="Gharbi K."/>
            <person name="Hall N."/>
            <person name="Watson M."/>
            <person name="Adriaenssens E.M."/>
            <person name="Foster-Nyarko E."/>
            <person name="Jarju S."/>
            <person name="Secka A."/>
            <person name="Antonio M."/>
            <person name="Oren A."/>
            <person name="Chaudhuri R.R."/>
            <person name="La Ragione R."/>
            <person name="Hildebrand F."/>
            <person name="Pallen M.J."/>
        </authorList>
    </citation>
    <scope>NUCLEOTIDE SEQUENCE</scope>
    <source>
        <strain evidence="11">ChiHjej12B11-24981</strain>
    </source>
</reference>
<dbReference type="Pfam" id="PF01554">
    <property type="entry name" value="MatE"/>
    <property type="match status" value="2"/>
</dbReference>
<feature type="transmembrane region" description="Helical" evidence="10">
    <location>
        <begin position="45"/>
        <end position="69"/>
    </location>
</feature>
<name>A0A9D2A479_9BACE</name>
<dbReference type="AlphaFoldDB" id="A0A9D2A479"/>
<keyword evidence="5 10" id="KW-0812">Transmembrane</keyword>
<evidence type="ECO:0000313" key="11">
    <source>
        <dbReference type="EMBL" id="HIZ01827.1"/>
    </source>
</evidence>
<feature type="transmembrane region" description="Helical" evidence="10">
    <location>
        <begin position="377"/>
        <end position="396"/>
    </location>
</feature>
<dbReference type="GO" id="GO:0006811">
    <property type="term" value="P:monoatomic ion transport"/>
    <property type="evidence" value="ECO:0007669"/>
    <property type="project" value="UniProtKB-KW"/>
</dbReference>
<dbReference type="CDD" id="cd13133">
    <property type="entry name" value="MATE_like_7"/>
    <property type="match status" value="1"/>
</dbReference>
<dbReference type="InterPro" id="IPR050222">
    <property type="entry name" value="MATE_MdtK"/>
</dbReference>
<evidence type="ECO:0000313" key="12">
    <source>
        <dbReference type="Proteomes" id="UP000824023"/>
    </source>
</evidence>
<dbReference type="Proteomes" id="UP000824023">
    <property type="component" value="Unassembled WGS sequence"/>
</dbReference>
<reference evidence="11" key="2">
    <citation type="submission" date="2021-04" db="EMBL/GenBank/DDBJ databases">
        <authorList>
            <person name="Gilroy R."/>
        </authorList>
    </citation>
    <scope>NUCLEOTIDE SEQUENCE</scope>
    <source>
        <strain evidence="11">ChiHjej12B11-24981</strain>
    </source>
</reference>